<feature type="transmembrane region" description="Helical" evidence="1">
    <location>
        <begin position="6"/>
        <end position="24"/>
    </location>
</feature>
<dbReference type="Pfam" id="PF13516">
    <property type="entry name" value="LRR_6"/>
    <property type="match status" value="2"/>
</dbReference>
<dbReference type="SUPFAM" id="SSF52047">
    <property type="entry name" value="RNI-like"/>
    <property type="match status" value="2"/>
</dbReference>
<keyword evidence="3" id="KW-1185">Reference proteome</keyword>
<sequence length="463" mass="52697">MKYRDAFLAVGMIVAAVVGYSLLIKQFDIDRLVKRGAKVRVTPEHKPYLIDISGEKFGSDDLKYLKNSPTIERLYCSNSKVSDEGMEALLHLPNLKELDLTKTAISDQTLKVLAKIKTLKHLNLSNTAVTDVGIGYLEGHPSLSMLEVSSCSNITAKGLMVLKENPKLATLRLGDTPIRYYEYCELLEALSKTIIPVNEKILLGLGDSELFTGSIFFDRFSTSFEPFESFDRLQDKPVEIAIRISSWDADNLERLDWLEEFEGKENVVSLNINLNTLHPEEKLLLFQQFPNLKWIVVTGNFSQELIDEIGKFKSLRSLSLYTPRFGETEAEFEEQPKLNFAPIAKLDRLTDFRLRLPGLDRETLSQFESIQSLREISFSSGTLQDEDIQFITKLPNLEVVSLRGNKLTKRSLEKMKQLPNLKYADLAHNEIDDKSLLEFDNFLGLKRNSEEDNEYDDGSSTMQ</sequence>
<keyword evidence="1" id="KW-1133">Transmembrane helix</keyword>
<dbReference type="EMBL" id="CP036267">
    <property type="protein sequence ID" value="QDT35244.1"/>
    <property type="molecule type" value="Genomic_DNA"/>
</dbReference>
<dbReference type="AlphaFoldDB" id="A0A517QUF5"/>
<dbReference type="InterPro" id="IPR001611">
    <property type="entry name" value="Leu-rich_rpt"/>
</dbReference>
<evidence type="ECO:0000313" key="2">
    <source>
        <dbReference type="EMBL" id="QDT35244.1"/>
    </source>
</evidence>
<organism evidence="2 3">
    <name type="scientific">Thalassoglobus polymorphus</name>
    <dbReference type="NCBI Taxonomy" id="2527994"/>
    <lineage>
        <taxon>Bacteria</taxon>
        <taxon>Pseudomonadati</taxon>
        <taxon>Planctomycetota</taxon>
        <taxon>Planctomycetia</taxon>
        <taxon>Planctomycetales</taxon>
        <taxon>Planctomycetaceae</taxon>
        <taxon>Thalassoglobus</taxon>
    </lineage>
</organism>
<dbReference type="GO" id="GO:0031146">
    <property type="term" value="P:SCF-dependent proteasomal ubiquitin-dependent protein catabolic process"/>
    <property type="evidence" value="ECO:0007669"/>
    <property type="project" value="TreeGrafter"/>
</dbReference>
<dbReference type="PANTHER" id="PTHR13318">
    <property type="entry name" value="PARTNER OF PAIRED, ISOFORM B-RELATED"/>
    <property type="match status" value="1"/>
</dbReference>
<gene>
    <name evidence="2" type="ORF">Mal48_45200</name>
</gene>
<evidence type="ECO:0000313" key="3">
    <source>
        <dbReference type="Proteomes" id="UP000315724"/>
    </source>
</evidence>
<reference evidence="2 3" key="1">
    <citation type="submission" date="2019-02" db="EMBL/GenBank/DDBJ databases">
        <title>Deep-cultivation of Planctomycetes and their phenomic and genomic characterization uncovers novel biology.</title>
        <authorList>
            <person name="Wiegand S."/>
            <person name="Jogler M."/>
            <person name="Boedeker C."/>
            <person name="Pinto D."/>
            <person name="Vollmers J."/>
            <person name="Rivas-Marin E."/>
            <person name="Kohn T."/>
            <person name="Peeters S.H."/>
            <person name="Heuer A."/>
            <person name="Rast P."/>
            <person name="Oberbeckmann S."/>
            <person name="Bunk B."/>
            <person name="Jeske O."/>
            <person name="Meyerdierks A."/>
            <person name="Storesund J.E."/>
            <person name="Kallscheuer N."/>
            <person name="Luecker S."/>
            <person name="Lage O.M."/>
            <person name="Pohl T."/>
            <person name="Merkel B.J."/>
            <person name="Hornburger P."/>
            <person name="Mueller R.-W."/>
            <person name="Bruemmer F."/>
            <person name="Labrenz M."/>
            <person name="Spormann A.M."/>
            <person name="Op den Camp H."/>
            <person name="Overmann J."/>
            <person name="Amann R."/>
            <person name="Jetten M.S.M."/>
            <person name="Mascher T."/>
            <person name="Medema M.H."/>
            <person name="Devos D.P."/>
            <person name="Kaster A.-K."/>
            <person name="Ovreas L."/>
            <person name="Rohde M."/>
            <person name="Galperin M.Y."/>
            <person name="Jogler C."/>
        </authorList>
    </citation>
    <scope>NUCLEOTIDE SEQUENCE [LARGE SCALE GENOMIC DNA]</scope>
    <source>
        <strain evidence="2 3">Mal48</strain>
    </source>
</reference>
<dbReference type="KEGG" id="tpol:Mal48_45200"/>
<name>A0A517QUF5_9PLAN</name>
<protein>
    <submittedName>
        <fullName evidence="2">Leucine Rich repeats (2 copies)</fullName>
    </submittedName>
</protein>
<accession>A0A517QUF5</accession>
<dbReference type="RefSeq" id="WP_145204495.1">
    <property type="nucleotide sequence ID" value="NZ_CP036267.1"/>
</dbReference>
<proteinExistence type="predicted"/>
<keyword evidence="1" id="KW-0812">Transmembrane</keyword>
<dbReference type="Proteomes" id="UP000315724">
    <property type="component" value="Chromosome"/>
</dbReference>
<dbReference type="OrthoDB" id="232968at2"/>
<dbReference type="InterPro" id="IPR032675">
    <property type="entry name" value="LRR_dom_sf"/>
</dbReference>
<dbReference type="Gene3D" id="3.80.10.10">
    <property type="entry name" value="Ribonuclease Inhibitor"/>
    <property type="match status" value="3"/>
</dbReference>
<evidence type="ECO:0000256" key="1">
    <source>
        <dbReference type="SAM" id="Phobius"/>
    </source>
</evidence>
<keyword evidence="1" id="KW-0472">Membrane</keyword>
<dbReference type="GO" id="GO:0019005">
    <property type="term" value="C:SCF ubiquitin ligase complex"/>
    <property type="evidence" value="ECO:0007669"/>
    <property type="project" value="TreeGrafter"/>
</dbReference>